<dbReference type="SUPFAM" id="SSF49373">
    <property type="entry name" value="Invasin/intimin cell-adhesion fragments"/>
    <property type="match status" value="1"/>
</dbReference>
<evidence type="ECO:0000313" key="3">
    <source>
        <dbReference type="Proteomes" id="UP000318823"/>
    </source>
</evidence>
<protein>
    <recommendedName>
        <fullName evidence="1">BIG2 domain-containing protein</fullName>
    </recommendedName>
</protein>
<evidence type="ECO:0000259" key="1">
    <source>
        <dbReference type="Pfam" id="PF02368"/>
    </source>
</evidence>
<accession>A0AAP9IZ95</accession>
<name>A0AAP9IZ95_BACOV</name>
<dbReference type="AlphaFoldDB" id="A0AAP9IZ95"/>
<dbReference type="Gene3D" id="2.60.40.1080">
    <property type="match status" value="1"/>
</dbReference>
<proteinExistence type="predicted"/>
<gene>
    <name evidence="2" type="ORF">DYI28_29720</name>
</gene>
<dbReference type="EMBL" id="CP041396">
    <property type="protein sequence ID" value="QDM12914.1"/>
    <property type="molecule type" value="Genomic_DNA"/>
</dbReference>
<reference evidence="3" key="1">
    <citation type="journal article" date="2018" name="J. Anim. Genet.">
        <title>Acquired interbacterial defense systems protect against interspecies antagonism in the human gut microbiome.</title>
        <authorList>
            <person name="Ross B.D."/>
            <person name="Verster A.J."/>
            <person name="Radey M.C."/>
            <person name="Schmidtke D.T."/>
            <person name="Pope C.E."/>
            <person name="Hoffman L.R."/>
            <person name="Hajjar A."/>
            <person name="Peterson S.B."/>
            <person name="Borenstein E."/>
            <person name="Mougous J."/>
        </authorList>
    </citation>
    <scope>NUCLEOTIDE SEQUENCE [LARGE SCALE GENOMIC DNA]</scope>
    <source>
        <strain evidence="3">3725 D1 iv</strain>
        <plasmid evidence="3">unnamed1</plasmid>
    </source>
</reference>
<organism evidence="2 3">
    <name type="scientific">Bacteroides ovatus</name>
    <dbReference type="NCBI Taxonomy" id="28116"/>
    <lineage>
        <taxon>Bacteria</taxon>
        <taxon>Pseudomonadati</taxon>
        <taxon>Bacteroidota</taxon>
        <taxon>Bacteroidia</taxon>
        <taxon>Bacteroidales</taxon>
        <taxon>Bacteroidaceae</taxon>
        <taxon>Bacteroides</taxon>
    </lineage>
</organism>
<geneLocation type="plasmid" evidence="2 3">
    <name>unnamed1</name>
</geneLocation>
<dbReference type="Pfam" id="PF02368">
    <property type="entry name" value="Big_2"/>
    <property type="match status" value="1"/>
</dbReference>
<dbReference type="Proteomes" id="UP000318823">
    <property type="component" value="Plasmid unnamed1"/>
</dbReference>
<feature type="domain" description="BIG2" evidence="1">
    <location>
        <begin position="287"/>
        <end position="327"/>
    </location>
</feature>
<evidence type="ECO:0000313" key="2">
    <source>
        <dbReference type="EMBL" id="QDM12914.1"/>
    </source>
</evidence>
<dbReference type="InterPro" id="IPR008964">
    <property type="entry name" value="Invasin/intimin_cell_adhesion"/>
</dbReference>
<sequence length="566" mass="65023">MLINYVDDNGNLDNSYHNAWQRELTQMGYPQGDNGYKMRTVSISNGQTQVIDCMKPYIYVDGKISPTILSDIMMEFMAPHLMGTILGVAFQDWQTFVLGLLPGSSTMILHFEANPIGYQHRGSVCDMYIRYVKKFLWTIKIRRTIFSYQRDYPSPMINYDKMPGSYYQLSSTNGSTESSKDAKWWVQLFTRYNLTTDFENKLMFVPTVSSLDIGEGKVELTQSDYEKKYLMDFPPASPKHTPFDAFYITDGSTYHTSFEPTMLDWMMEQMKVTVEGPEIATDGSRYTIRNNTKNYNITWNSSDESVATVDNTGTISMKKYGIITITASCVVNNVTTKFHKEIMVGFPPFVLEWYVNYTYRAKARCIDPKAEPFLKYIQYEWQVKGNSGQSLTEKWIQTIEPLTGLPTLAKANKITVYMRPFNVDGVKGKPVFLSMDATIPFEFYPSNEIIDVYNGSRPSAGIEFFPNPAYGDKEALKSETRLHVRRVNCLINGATTNPPVSIYFPNATISGVIEFRDCWNNGMYQSWYNQCSKYGSSSLLMMAVLEFRNSQEEIIHRKLIRLRFVK</sequence>
<dbReference type="InterPro" id="IPR003343">
    <property type="entry name" value="Big_2"/>
</dbReference>
<keyword evidence="2" id="KW-0614">Plasmid</keyword>